<accession>A0A0C9TMW9</accession>
<evidence type="ECO:0000313" key="1">
    <source>
        <dbReference type="EMBL" id="KIJ23209.1"/>
    </source>
</evidence>
<dbReference type="InterPro" id="IPR029063">
    <property type="entry name" value="SAM-dependent_MTases_sf"/>
</dbReference>
<proteinExistence type="predicted"/>
<reference evidence="1 2" key="1">
    <citation type="submission" date="2014-06" db="EMBL/GenBank/DDBJ databases">
        <title>Evolutionary Origins and Diversification of the Mycorrhizal Mutualists.</title>
        <authorList>
            <consortium name="DOE Joint Genome Institute"/>
            <consortium name="Mycorrhizal Genomics Consortium"/>
            <person name="Kohler A."/>
            <person name="Kuo A."/>
            <person name="Nagy L.G."/>
            <person name="Floudas D."/>
            <person name="Copeland A."/>
            <person name="Barry K.W."/>
            <person name="Cichocki N."/>
            <person name="Veneault-Fourrey C."/>
            <person name="LaButti K."/>
            <person name="Lindquist E.A."/>
            <person name="Lipzen A."/>
            <person name="Lundell T."/>
            <person name="Morin E."/>
            <person name="Murat C."/>
            <person name="Riley R."/>
            <person name="Ohm R."/>
            <person name="Sun H."/>
            <person name="Tunlid A."/>
            <person name="Henrissat B."/>
            <person name="Grigoriev I.V."/>
            <person name="Hibbett D.S."/>
            <person name="Martin F."/>
        </authorList>
    </citation>
    <scope>NUCLEOTIDE SEQUENCE [LARGE SCALE GENOMIC DNA]</scope>
    <source>
        <strain evidence="1 2">SS14</strain>
    </source>
</reference>
<dbReference type="HOGENOM" id="CLU_1235736_0_0_1"/>
<gene>
    <name evidence="1" type="ORF">M422DRAFT_56923</name>
</gene>
<organism evidence="1 2">
    <name type="scientific">Sphaerobolus stellatus (strain SS14)</name>
    <dbReference type="NCBI Taxonomy" id="990650"/>
    <lineage>
        <taxon>Eukaryota</taxon>
        <taxon>Fungi</taxon>
        <taxon>Dikarya</taxon>
        <taxon>Basidiomycota</taxon>
        <taxon>Agaricomycotina</taxon>
        <taxon>Agaricomycetes</taxon>
        <taxon>Phallomycetidae</taxon>
        <taxon>Geastrales</taxon>
        <taxon>Sphaerobolaceae</taxon>
        <taxon>Sphaerobolus</taxon>
    </lineage>
</organism>
<dbReference type="AlphaFoldDB" id="A0A0C9TMW9"/>
<dbReference type="EMBL" id="KN837757">
    <property type="protein sequence ID" value="KIJ23209.1"/>
    <property type="molecule type" value="Genomic_DNA"/>
</dbReference>
<dbReference type="SUPFAM" id="SSF53335">
    <property type="entry name" value="S-adenosyl-L-methionine-dependent methyltransferases"/>
    <property type="match status" value="1"/>
</dbReference>
<dbReference type="Proteomes" id="UP000054279">
    <property type="component" value="Unassembled WGS sequence"/>
</dbReference>
<dbReference type="Gene3D" id="3.40.50.150">
    <property type="entry name" value="Vaccinia Virus protein VP39"/>
    <property type="match status" value="1"/>
</dbReference>
<name>A0A0C9TMW9_SPHS4</name>
<evidence type="ECO:0000313" key="2">
    <source>
        <dbReference type="Proteomes" id="UP000054279"/>
    </source>
</evidence>
<protein>
    <submittedName>
        <fullName evidence="1">Unplaced genomic scaffold SPHSTscaffold_682, whole genome shotgun sequence</fullName>
    </submittedName>
</protein>
<keyword evidence="2" id="KW-1185">Reference proteome</keyword>
<sequence length="224" mass="25214">MFKLLGIDVADTTTQFLLTQESQTLPSWDSYQHLNRATFRIRVTAYKTRHVEIARDRCHTPFHANPAHVAVADHKTGVRASSCSSLGGIEDMESYQHLTPPPCCINVKAYKTRLAIDDVHPSTQRTKHSRQGVVATSPTICIPIISDFEYVRHVPECDDTEPALMKDKRVLDIGWGMGMLSNFAAKAGAKMRKNCRGEVDMLFEVCPVSFQMNEYNMKTIIRGN</sequence>